<dbReference type="EMBL" id="VRLR01000014">
    <property type="protein sequence ID" value="TXK78160.1"/>
    <property type="molecule type" value="Genomic_DNA"/>
</dbReference>
<accession>A0A5C8LSK2</accession>
<dbReference type="AlphaFoldDB" id="A0A5C8LSK2"/>
<feature type="domain" description="Translocation and assembly module TamB C-terminal" evidence="6">
    <location>
        <begin position="930"/>
        <end position="1267"/>
    </location>
</feature>
<evidence type="ECO:0000256" key="4">
    <source>
        <dbReference type="ARBA" id="ARBA00023136"/>
    </source>
</evidence>
<evidence type="ECO:0000313" key="7">
    <source>
        <dbReference type="EMBL" id="TXK78160.1"/>
    </source>
</evidence>
<organism evidence="7 8">
    <name type="scientific">Rheinheimera tangshanensis</name>
    <dbReference type="NCBI Taxonomy" id="400153"/>
    <lineage>
        <taxon>Bacteria</taxon>
        <taxon>Pseudomonadati</taxon>
        <taxon>Pseudomonadota</taxon>
        <taxon>Gammaproteobacteria</taxon>
        <taxon>Chromatiales</taxon>
        <taxon>Chromatiaceae</taxon>
        <taxon>Rheinheimera</taxon>
    </lineage>
</organism>
<evidence type="ECO:0000256" key="2">
    <source>
        <dbReference type="ARBA" id="ARBA00022692"/>
    </source>
</evidence>
<comment type="subcellular location">
    <subcellularLocation>
        <location evidence="1">Membrane</location>
        <topology evidence="1">Single-pass membrane protein</topology>
    </subcellularLocation>
</comment>
<proteinExistence type="predicted"/>
<dbReference type="GO" id="GO:0097347">
    <property type="term" value="C:TAM protein secretion complex"/>
    <property type="evidence" value="ECO:0007669"/>
    <property type="project" value="TreeGrafter"/>
</dbReference>
<dbReference type="RefSeq" id="WP_147905283.1">
    <property type="nucleotide sequence ID" value="NZ_BAAAGC010000012.1"/>
</dbReference>
<dbReference type="PANTHER" id="PTHR36985:SF1">
    <property type="entry name" value="TRANSLOCATION AND ASSEMBLY MODULE SUBUNIT TAMB"/>
    <property type="match status" value="1"/>
</dbReference>
<keyword evidence="8" id="KW-1185">Reference proteome</keyword>
<evidence type="ECO:0000256" key="5">
    <source>
        <dbReference type="SAM" id="Phobius"/>
    </source>
</evidence>
<keyword evidence="4 5" id="KW-0472">Membrane</keyword>
<evidence type="ECO:0000256" key="3">
    <source>
        <dbReference type="ARBA" id="ARBA00022989"/>
    </source>
</evidence>
<gene>
    <name evidence="7" type="ORF">FU839_16745</name>
</gene>
<keyword evidence="2 5" id="KW-0812">Transmembrane</keyword>
<dbReference type="OrthoDB" id="5555605at2"/>
<reference evidence="7 8" key="1">
    <citation type="submission" date="2019-08" db="EMBL/GenBank/DDBJ databases">
        <title>Draft genome analysis of Rheinheimera tangshanensis isolated from the roots of fresh rice plants (Oryza sativa).</title>
        <authorList>
            <person name="Yu Q."/>
            <person name="Qi Y."/>
            <person name="Zhang H."/>
            <person name="Pu J."/>
        </authorList>
    </citation>
    <scope>NUCLEOTIDE SEQUENCE [LARGE SCALE GENOMIC DNA]</scope>
    <source>
        <strain evidence="7 8">JA3-B52</strain>
    </source>
</reference>
<dbReference type="Proteomes" id="UP000321814">
    <property type="component" value="Unassembled WGS sequence"/>
</dbReference>
<comment type="caution">
    <text evidence="7">The sequence shown here is derived from an EMBL/GenBank/DDBJ whole genome shotgun (WGS) entry which is preliminary data.</text>
</comment>
<evidence type="ECO:0000256" key="1">
    <source>
        <dbReference type="ARBA" id="ARBA00004167"/>
    </source>
</evidence>
<evidence type="ECO:0000313" key="8">
    <source>
        <dbReference type="Proteomes" id="UP000321814"/>
    </source>
</evidence>
<dbReference type="PANTHER" id="PTHR36985">
    <property type="entry name" value="TRANSLOCATION AND ASSEMBLY MODULE SUBUNIT TAMB"/>
    <property type="match status" value="1"/>
</dbReference>
<keyword evidence="3 5" id="KW-1133">Transmembrane helix</keyword>
<dbReference type="InterPro" id="IPR007452">
    <property type="entry name" value="TamB_C"/>
</dbReference>
<dbReference type="GO" id="GO:0005886">
    <property type="term" value="C:plasma membrane"/>
    <property type="evidence" value="ECO:0007669"/>
    <property type="project" value="InterPro"/>
</dbReference>
<name>A0A5C8LSK2_9GAMM</name>
<dbReference type="GO" id="GO:0009306">
    <property type="term" value="P:protein secretion"/>
    <property type="evidence" value="ECO:0007669"/>
    <property type="project" value="InterPro"/>
</dbReference>
<dbReference type="Pfam" id="PF04357">
    <property type="entry name" value="TamB"/>
    <property type="match status" value="1"/>
</dbReference>
<feature type="transmembrane region" description="Helical" evidence="5">
    <location>
        <begin position="27"/>
        <end position="45"/>
    </location>
</feature>
<sequence>MSVNGSEERTTMPDVKNVSSAFSWKKLLLSSSLVLLLSLIVLFYTNKPLQLLNRLLPDDSPVQIAQISGTLAEGFTLTGLQFQQDGVTLQINSLAAKVSWYCLGRFEICLDSATAEGVNLVLSSSTLAETAPEQADTVLELPQVRIKQLQITDLRVQQDELQLSLNSLNTELKFGGQQISLGDTLLDQLQLHLPESLAQNSTSTSTTKASTATNTVAWWHYQVPQLKRIELPLWLSVKKLTLQRPEVTGAQQLSAEQLSFSLEANPDQFELTEFKLTELRITQPDLQDNAINAQVQLSLTNSTPFALQGFVKAQSSGLVLNSSIAGSLDQLQLGLELTGTQQATAKVEVAPLTAGLPIQLHLKASSLQWPLQGEPLYKMQQLLLDAEGSLADLKLTLQSQQQIPQLPDSQLQFNAHWQAPVLSWSAFTLNSALGNLSSTGALDLTKELALDAALSLDQMQLEPWLKDYPGQLSGDIKLKASYHQQQWQLELPTLAIQGQVRQQPLSLSGQLQAKGKELTVEQLSSKTLVLQHGANKMTAEGQVTDKWQMALSVEAPDLASSIQGAQGSLMAGAKVTGPQQHPALDIKLQGEKLRYKKLMRLQNISLNALLNSNNLDHQLELTLGKGTLSGQPLNSAQLLLTGNKNSSDLVIQLDGADYKAQLQAAATAKPKQQWQIELQQAQLQTPVGHWALTDMMRMTLDWPKQQLSVPAHCWSSEPGRLCLEKASNISSSQGDLALRLQQFQLALLEPFIGESQRLTGEADANLQLSWGKKQGLNATVKLTGTAGKWQQTDVNPLQLPWQSWDAALVLTPKKLSTNWQMQFSDDRSLKGSASLPDLTAADKKLEAELTLTRLDLSFLRTLLPEQSEFFATLDGQVRASGTLGRPLLSGQIKVSEMKLQGHNAPLDIEQGHLQLDFLQQKALLSAEIQSGEGKAQLSGYADWFNLANYQARLALSGQQLPLNLPQGIVYINPEMTVLAQNQVVAVQGTIQIPRADLAIDDLPQNAVQVSDDEILLNKELEVRRGATTSAVKLVTEMRLILGDQVNLQAFGLKSRLKGQLLLSQNGPQQRLKGEVNILDGTFRSYGQDLLIRKGKLIFNGPADQPFLNIEAIRNPSSTEDDVIAGIRVNGPADQASVVIFSEPSKPQANALSYLLMGRDLSGSGDSRSNPLTSGLIGLGIANSNGMVSQLGKAFGFEQFTLDTAGTGDDSQVTVSGYLSPKLQLKYGVGIFNSLGEFTLRYELMKNLYLEAVQGLDSAVDVLYKFEFD</sequence>
<evidence type="ECO:0000259" key="6">
    <source>
        <dbReference type="Pfam" id="PF04357"/>
    </source>
</evidence>
<protein>
    <submittedName>
        <fullName evidence="7">Translocation/assembly module TamB</fullName>
    </submittedName>
</protein>